<accession>A0A5N6KZK7</accession>
<dbReference type="InterPro" id="IPR027267">
    <property type="entry name" value="AH/BAR_dom_sf"/>
</dbReference>
<keyword evidence="4" id="KW-1185">Reference proteome</keyword>
<reference evidence="3 4" key="1">
    <citation type="submission" date="2019-06" db="EMBL/GenBank/DDBJ databases">
        <title>A chromosomal-level reference genome of Carpinus fangiana (Coryloideae, Betulaceae).</title>
        <authorList>
            <person name="Yang X."/>
            <person name="Wang Z."/>
            <person name="Zhang L."/>
            <person name="Hao G."/>
            <person name="Liu J."/>
            <person name="Yang Y."/>
        </authorList>
    </citation>
    <scope>NUCLEOTIDE SEQUENCE [LARGE SCALE GENOMIC DNA]</scope>
    <source>
        <strain evidence="3">Cfa_2016G</strain>
        <tissue evidence="3">Leaf</tissue>
    </source>
</reference>
<comment type="caution">
    <text evidence="3">The sequence shown here is derived from an EMBL/GenBank/DDBJ whole genome shotgun (WGS) entry which is preliminary data.</text>
</comment>
<gene>
    <name evidence="3" type="ORF">FH972_024741</name>
</gene>
<evidence type="ECO:0000313" key="3">
    <source>
        <dbReference type="EMBL" id="KAB8372640.1"/>
    </source>
</evidence>
<feature type="coiled-coil region" evidence="1">
    <location>
        <begin position="14"/>
        <end position="90"/>
    </location>
</feature>
<protein>
    <submittedName>
        <fullName evidence="3">Uncharacterized protein</fullName>
    </submittedName>
</protein>
<sequence length="203" mass="22615">MKSLLLYCDFKKYLQSSATEIEDLKKRLSKSESEVARLKDLLEDQDVELLIASQQQSEATETNSKLQSRIEELTAEAEVAETKLEITNSRMKFFKGQLGWAQGIVIGFETFQAWALDHTCTIDLEAVNAKDIVPSNSAMKEIATLEQDLMPDAPRITRLEHDPFTNPKGNAHSNGDDASRRKDSLSSASTLEAKNVVPPEGKD</sequence>
<feature type="region of interest" description="Disordered" evidence="2">
    <location>
        <begin position="152"/>
        <end position="203"/>
    </location>
</feature>
<dbReference type="Proteomes" id="UP000327013">
    <property type="component" value="Unassembled WGS sequence"/>
</dbReference>
<evidence type="ECO:0000256" key="1">
    <source>
        <dbReference type="SAM" id="Coils"/>
    </source>
</evidence>
<dbReference type="EMBL" id="VIBQ01000020">
    <property type="protein sequence ID" value="KAB8372640.1"/>
    <property type="molecule type" value="Genomic_DNA"/>
</dbReference>
<feature type="compositionally biased region" description="Basic and acidic residues" evidence="2">
    <location>
        <begin position="174"/>
        <end position="184"/>
    </location>
</feature>
<evidence type="ECO:0000313" key="4">
    <source>
        <dbReference type="Proteomes" id="UP000327013"/>
    </source>
</evidence>
<name>A0A5N6KZK7_9ROSI</name>
<proteinExistence type="predicted"/>
<organism evidence="3 4">
    <name type="scientific">Carpinus fangiana</name>
    <dbReference type="NCBI Taxonomy" id="176857"/>
    <lineage>
        <taxon>Eukaryota</taxon>
        <taxon>Viridiplantae</taxon>
        <taxon>Streptophyta</taxon>
        <taxon>Embryophyta</taxon>
        <taxon>Tracheophyta</taxon>
        <taxon>Spermatophyta</taxon>
        <taxon>Magnoliopsida</taxon>
        <taxon>eudicotyledons</taxon>
        <taxon>Gunneridae</taxon>
        <taxon>Pentapetalae</taxon>
        <taxon>rosids</taxon>
        <taxon>fabids</taxon>
        <taxon>Fagales</taxon>
        <taxon>Betulaceae</taxon>
        <taxon>Carpinus</taxon>
    </lineage>
</organism>
<keyword evidence="1" id="KW-0175">Coiled coil</keyword>
<dbReference type="Gene3D" id="1.20.1270.60">
    <property type="entry name" value="Arfaptin homology (AH) domain/BAR domain"/>
    <property type="match status" value="1"/>
</dbReference>
<dbReference type="AlphaFoldDB" id="A0A5N6KZK7"/>
<evidence type="ECO:0000256" key="2">
    <source>
        <dbReference type="SAM" id="MobiDB-lite"/>
    </source>
</evidence>